<proteinExistence type="predicted"/>
<feature type="compositionally biased region" description="Polar residues" evidence="1">
    <location>
        <begin position="116"/>
        <end position="134"/>
    </location>
</feature>
<evidence type="ECO:0000256" key="1">
    <source>
        <dbReference type="SAM" id="MobiDB-lite"/>
    </source>
</evidence>
<evidence type="ECO:0000313" key="2">
    <source>
        <dbReference type="EMBL" id="KAK9136091.1"/>
    </source>
</evidence>
<feature type="compositionally biased region" description="Gly residues" evidence="1">
    <location>
        <begin position="101"/>
        <end position="113"/>
    </location>
</feature>
<feature type="compositionally biased region" description="Basic and acidic residues" evidence="1">
    <location>
        <begin position="86"/>
        <end position="97"/>
    </location>
</feature>
<reference evidence="2 3" key="1">
    <citation type="submission" date="2024-01" db="EMBL/GenBank/DDBJ databases">
        <title>Genome assemblies of Stephania.</title>
        <authorList>
            <person name="Yang L."/>
        </authorList>
    </citation>
    <scope>NUCLEOTIDE SEQUENCE [LARGE SCALE GENOMIC DNA]</scope>
    <source>
        <strain evidence="2">YNDBR</strain>
        <tissue evidence="2">Leaf</tissue>
    </source>
</reference>
<name>A0AAP0PCT2_9MAGN</name>
<keyword evidence="3" id="KW-1185">Reference proteome</keyword>
<dbReference type="AlphaFoldDB" id="A0AAP0PCT2"/>
<gene>
    <name evidence="2" type="ORF">Syun_015421</name>
</gene>
<evidence type="ECO:0000313" key="3">
    <source>
        <dbReference type="Proteomes" id="UP001420932"/>
    </source>
</evidence>
<dbReference type="Proteomes" id="UP001420932">
    <property type="component" value="Unassembled WGS sequence"/>
</dbReference>
<protein>
    <submittedName>
        <fullName evidence="2">Uncharacterized protein</fullName>
    </submittedName>
</protein>
<accession>A0AAP0PCT2</accession>
<comment type="caution">
    <text evidence="2">The sequence shown here is derived from an EMBL/GenBank/DDBJ whole genome shotgun (WGS) entry which is preliminary data.</text>
</comment>
<sequence>MDNALKRRYPQVHVDMSTDRVEDTMIAARMRALSRGQNRVFGPRGSTWDRETRDILIVPFAKALSVATGGGSEPESRYRGGRKKEGRPATHGREWARVTRGGDGVELGGGTGARSGVSQQQNNASGTWWNTRSSGEAEQRSKQRRRDFRRRRKEGAMRRRHAASNEP</sequence>
<organism evidence="2 3">
    <name type="scientific">Stephania yunnanensis</name>
    <dbReference type="NCBI Taxonomy" id="152371"/>
    <lineage>
        <taxon>Eukaryota</taxon>
        <taxon>Viridiplantae</taxon>
        <taxon>Streptophyta</taxon>
        <taxon>Embryophyta</taxon>
        <taxon>Tracheophyta</taxon>
        <taxon>Spermatophyta</taxon>
        <taxon>Magnoliopsida</taxon>
        <taxon>Ranunculales</taxon>
        <taxon>Menispermaceae</taxon>
        <taxon>Menispermoideae</taxon>
        <taxon>Cissampelideae</taxon>
        <taxon>Stephania</taxon>
    </lineage>
</organism>
<feature type="region of interest" description="Disordered" evidence="1">
    <location>
        <begin position="65"/>
        <end position="167"/>
    </location>
</feature>
<feature type="compositionally biased region" description="Basic residues" evidence="1">
    <location>
        <begin position="142"/>
        <end position="167"/>
    </location>
</feature>
<dbReference type="EMBL" id="JBBNAF010000006">
    <property type="protein sequence ID" value="KAK9136091.1"/>
    <property type="molecule type" value="Genomic_DNA"/>
</dbReference>